<name>A0A1G6NBV4_9ACTN</name>
<feature type="transmembrane region" description="Helical" evidence="1">
    <location>
        <begin position="439"/>
        <end position="461"/>
    </location>
</feature>
<evidence type="ECO:0000256" key="1">
    <source>
        <dbReference type="SAM" id="Phobius"/>
    </source>
</evidence>
<keyword evidence="3" id="KW-1185">Reference proteome</keyword>
<reference evidence="3" key="1">
    <citation type="submission" date="2016-10" db="EMBL/GenBank/DDBJ databases">
        <authorList>
            <person name="Varghese N."/>
            <person name="Submissions S."/>
        </authorList>
    </citation>
    <scope>NUCLEOTIDE SEQUENCE [LARGE SCALE GENOMIC DNA]</scope>
    <source>
        <strain evidence="3">DSM 22619</strain>
    </source>
</reference>
<dbReference type="Proteomes" id="UP000198528">
    <property type="component" value="Unassembled WGS sequence"/>
</dbReference>
<keyword evidence="1" id="KW-0812">Transmembrane</keyword>
<keyword evidence="1" id="KW-0472">Membrane</keyword>
<feature type="transmembrane region" description="Helical" evidence="1">
    <location>
        <begin position="220"/>
        <end position="238"/>
    </location>
</feature>
<proteinExistence type="predicted"/>
<feature type="transmembrane region" description="Helical" evidence="1">
    <location>
        <begin position="317"/>
        <end position="340"/>
    </location>
</feature>
<dbReference type="InterPro" id="IPR046671">
    <property type="entry name" value="DUF6541"/>
</dbReference>
<organism evidence="2 3">
    <name type="scientific">Parafannyhessea umbonata</name>
    <dbReference type="NCBI Taxonomy" id="604330"/>
    <lineage>
        <taxon>Bacteria</taxon>
        <taxon>Bacillati</taxon>
        <taxon>Actinomycetota</taxon>
        <taxon>Coriobacteriia</taxon>
        <taxon>Coriobacteriales</taxon>
        <taxon>Atopobiaceae</taxon>
        <taxon>Parafannyhessea</taxon>
    </lineage>
</organism>
<feature type="transmembrane region" description="Helical" evidence="1">
    <location>
        <begin position="482"/>
        <end position="504"/>
    </location>
</feature>
<feature type="transmembrane region" description="Helical" evidence="1">
    <location>
        <begin position="12"/>
        <end position="37"/>
    </location>
</feature>
<feature type="transmembrane region" description="Helical" evidence="1">
    <location>
        <begin position="43"/>
        <end position="61"/>
    </location>
</feature>
<dbReference type="AlphaFoldDB" id="A0A1G6NBV4"/>
<gene>
    <name evidence="2" type="ORF">SAMN04487824_1324</name>
</gene>
<feature type="transmembrane region" description="Helical" evidence="1">
    <location>
        <begin position="373"/>
        <end position="394"/>
    </location>
</feature>
<feature type="transmembrane region" description="Helical" evidence="1">
    <location>
        <begin position="73"/>
        <end position="92"/>
    </location>
</feature>
<evidence type="ECO:0000313" key="3">
    <source>
        <dbReference type="Proteomes" id="UP000198528"/>
    </source>
</evidence>
<feature type="transmembrane region" description="Helical" evidence="1">
    <location>
        <begin position="401"/>
        <end position="419"/>
    </location>
</feature>
<evidence type="ECO:0000313" key="2">
    <source>
        <dbReference type="EMBL" id="SDC64887.1"/>
    </source>
</evidence>
<accession>A0A1G6NBV4</accession>
<protein>
    <submittedName>
        <fullName evidence="2">Uncharacterized protein</fullName>
    </submittedName>
</protein>
<keyword evidence="1" id="KW-1133">Transmembrane helix</keyword>
<dbReference type="EMBL" id="FMZL01000032">
    <property type="protein sequence ID" value="SDC64887.1"/>
    <property type="molecule type" value="Genomic_DNA"/>
</dbReference>
<dbReference type="Pfam" id="PF20176">
    <property type="entry name" value="DUF6541"/>
    <property type="match status" value="1"/>
</dbReference>
<feature type="transmembrane region" description="Helical" evidence="1">
    <location>
        <begin position="250"/>
        <end position="270"/>
    </location>
</feature>
<sequence>MLRGLHVGLGKSLCAAPILTLSLIAILGELYAVAGIYCTPMMLLAPIYVVALVFFLVRRGYQSDEEDGSGKLPIPCIALFFVVGVGVGWWVFLRSIQIPSATIGQTDAIHHYNAIRSILDTGRYTSIKANAYATFAGTASAFYPSLWHECCALSVSLFDIYVATSANLVNFMFAFEVFPLAMLLLLSEVFRNNKKILPFAACAVLAFQSYPWGMLYWGPIWPNLAGFATMPIGAWLFMKAVEAFRSGKQPLLFTLAFLLSCASLFLLHSNALFTCVYFLVPWCVHEIWSGGTRGIGSQDISRQGKHLRRSGSEGHGIGRAAASVLFILFVILILVALYNLPLLKGIVTFYWGLEVDPATELVNILTLDYVGDFYPTTMQLILAVFVAAGYILALRNRDLRWTAVSYTIAVMVCFGDAVLPAPWKNYFAGFWYTDPFRVASMASIFAMPLVAYALASLFGCLRKKLFHQDKMSQPSMASKACALLFIMAFIALNHVSSFMLPAIGEVDTPFGKYRETCRRLYDLENQSLTASERVFIDKAKETVGDSVVLSYPGNGTAAAYGLDGINTLYREAGGATYDETNENDTLAYDQMVIASGADEVATDATVRAAMQDVGAKYVLILSMSDADYEYERFSPESTYAGLLAVNEETPGYRLVMEEGGMKLLEITAVEE</sequence>
<feature type="transmembrane region" description="Helical" evidence="1">
    <location>
        <begin position="168"/>
        <end position="189"/>
    </location>
</feature>